<gene>
    <name evidence="3" type="ordered locus">BN6_60000</name>
</gene>
<feature type="domain" description="Pyrroline-5-carboxylate reductase catalytic N-terminal" evidence="2">
    <location>
        <begin position="2"/>
        <end position="86"/>
    </location>
</feature>
<reference evidence="3 4" key="1">
    <citation type="journal article" date="2012" name="BMC Genomics">
        <title>Complete genome sequence of Saccharothrix espanaensis DSM 44229T and comparison to the other completely sequenced Pseudonocardiaceae.</title>
        <authorList>
            <person name="Strobel T."/>
            <person name="Al-Dilaimi A."/>
            <person name="Blom J."/>
            <person name="Gessner A."/>
            <person name="Kalinowski J."/>
            <person name="Luzhetska M."/>
            <person name="Puhler A."/>
            <person name="Szczepanowski R."/>
            <person name="Bechthold A."/>
            <person name="Ruckert C."/>
        </authorList>
    </citation>
    <scope>NUCLEOTIDE SEQUENCE [LARGE SCALE GENOMIC DNA]</scope>
    <source>
        <strain evidence="4">ATCC 51144 / DSM 44229 / JCM 9112 / NBRC 15066 / NRRL 15764</strain>
    </source>
</reference>
<dbReference type="Gene3D" id="3.40.50.720">
    <property type="entry name" value="NAD(P)-binding Rossmann-like Domain"/>
    <property type="match status" value="1"/>
</dbReference>
<dbReference type="OrthoDB" id="5738121at2"/>
<dbReference type="InterPro" id="IPR028939">
    <property type="entry name" value="P5C_Rdtase_cat_N"/>
</dbReference>
<evidence type="ECO:0000256" key="1">
    <source>
        <dbReference type="ARBA" id="ARBA00023002"/>
    </source>
</evidence>
<organism evidence="3 4">
    <name type="scientific">Saccharothrix espanaensis (strain ATCC 51144 / DSM 44229 / JCM 9112 / NBRC 15066 / NRRL 15764)</name>
    <dbReference type="NCBI Taxonomy" id="1179773"/>
    <lineage>
        <taxon>Bacteria</taxon>
        <taxon>Bacillati</taxon>
        <taxon>Actinomycetota</taxon>
        <taxon>Actinomycetes</taxon>
        <taxon>Pseudonocardiales</taxon>
        <taxon>Pseudonocardiaceae</taxon>
        <taxon>Saccharothrix</taxon>
    </lineage>
</organism>
<dbReference type="EMBL" id="HE804045">
    <property type="protein sequence ID" value="CCH33256.1"/>
    <property type="molecule type" value="Genomic_DNA"/>
</dbReference>
<dbReference type="RefSeq" id="WP_015103367.1">
    <property type="nucleotide sequence ID" value="NC_019673.1"/>
</dbReference>
<dbReference type="Pfam" id="PF03807">
    <property type="entry name" value="F420_oxidored"/>
    <property type="match status" value="1"/>
</dbReference>
<dbReference type="STRING" id="1179773.BN6_60000"/>
<sequence length="203" mass="20058">MRIGVLGTGGMAEALGGKWAAAGHQVFIGGRAPAKAVALAERIGARAGSLAEAVAFGDVLLVAVPASAAVRALGDAAGKVVVDCTNSIAPGFLLDEPAQAARLAAASGGDVVKAFNLSPVSAWREPEPVYGGTRLGVPLCGDSPEALAAVRELVRDAGCVPVDGGGLARAALLEAAAAFVIGVLKSGGQDVRAMFPTLPEALI</sequence>
<dbReference type="InterPro" id="IPR036291">
    <property type="entry name" value="NAD(P)-bd_dom_sf"/>
</dbReference>
<dbReference type="AlphaFoldDB" id="K0K4N5"/>
<dbReference type="eggNOG" id="COG2085">
    <property type="taxonomic scope" value="Bacteria"/>
</dbReference>
<accession>K0K4N5</accession>
<dbReference type="PATRIC" id="fig|1179773.3.peg.6042"/>
<protein>
    <recommendedName>
        <fullName evidence="2">Pyrroline-5-carboxylate reductase catalytic N-terminal domain-containing protein</fullName>
    </recommendedName>
</protein>
<evidence type="ECO:0000259" key="2">
    <source>
        <dbReference type="Pfam" id="PF03807"/>
    </source>
</evidence>
<keyword evidence="1" id="KW-0560">Oxidoreductase</keyword>
<dbReference type="PANTHER" id="PTHR14239:SF10">
    <property type="entry name" value="REDUCTASE"/>
    <property type="match status" value="1"/>
</dbReference>
<dbReference type="HOGENOM" id="CLU_076368_2_1_11"/>
<dbReference type="InterPro" id="IPR051267">
    <property type="entry name" value="STEAP_metalloreductase"/>
</dbReference>
<evidence type="ECO:0000313" key="3">
    <source>
        <dbReference type="EMBL" id="CCH33256.1"/>
    </source>
</evidence>
<dbReference type="Proteomes" id="UP000006281">
    <property type="component" value="Chromosome"/>
</dbReference>
<name>K0K4N5_SACES</name>
<dbReference type="BioCyc" id="SESP1179773:BN6_RS28875-MONOMER"/>
<dbReference type="PANTHER" id="PTHR14239">
    <property type="entry name" value="DUDULIN-RELATED"/>
    <property type="match status" value="1"/>
</dbReference>
<dbReference type="SUPFAM" id="SSF51735">
    <property type="entry name" value="NAD(P)-binding Rossmann-fold domains"/>
    <property type="match status" value="1"/>
</dbReference>
<keyword evidence="4" id="KW-1185">Reference proteome</keyword>
<proteinExistence type="predicted"/>
<evidence type="ECO:0000313" key="4">
    <source>
        <dbReference type="Proteomes" id="UP000006281"/>
    </source>
</evidence>
<dbReference type="GO" id="GO:0016491">
    <property type="term" value="F:oxidoreductase activity"/>
    <property type="evidence" value="ECO:0007669"/>
    <property type="project" value="UniProtKB-KW"/>
</dbReference>
<dbReference type="KEGG" id="sesp:BN6_60000"/>